<dbReference type="PANTHER" id="PTHR10188:SF8">
    <property type="entry name" value="THREONINE ASPARTASE 1"/>
    <property type="match status" value="1"/>
</dbReference>
<evidence type="ECO:0000256" key="2">
    <source>
        <dbReference type="PIRSR" id="PIRSR600246-3"/>
    </source>
</evidence>
<evidence type="ECO:0000313" key="5">
    <source>
        <dbReference type="Proteomes" id="UP000807353"/>
    </source>
</evidence>
<dbReference type="OrthoDB" id="77601at2759"/>
<reference evidence="4" key="1">
    <citation type="submission" date="2020-11" db="EMBL/GenBank/DDBJ databases">
        <authorList>
            <consortium name="DOE Joint Genome Institute"/>
            <person name="Ahrendt S."/>
            <person name="Riley R."/>
            <person name="Andreopoulos W."/>
            <person name="Labutti K."/>
            <person name="Pangilinan J."/>
            <person name="Ruiz-Duenas F.J."/>
            <person name="Barrasa J.M."/>
            <person name="Sanchez-Garcia M."/>
            <person name="Camarero S."/>
            <person name="Miyauchi S."/>
            <person name="Serrano A."/>
            <person name="Linde D."/>
            <person name="Babiker R."/>
            <person name="Drula E."/>
            <person name="Ayuso-Fernandez I."/>
            <person name="Pacheco R."/>
            <person name="Padilla G."/>
            <person name="Ferreira P."/>
            <person name="Barriuso J."/>
            <person name="Kellner H."/>
            <person name="Castanera R."/>
            <person name="Alfaro M."/>
            <person name="Ramirez L."/>
            <person name="Pisabarro A.G."/>
            <person name="Kuo A."/>
            <person name="Tritt A."/>
            <person name="Lipzen A."/>
            <person name="He G."/>
            <person name="Yan M."/>
            <person name="Ng V."/>
            <person name="Cullen D."/>
            <person name="Martin F."/>
            <person name="Rosso M.-N."/>
            <person name="Henrissat B."/>
            <person name="Hibbett D."/>
            <person name="Martinez A.T."/>
            <person name="Grigoriev I.V."/>
        </authorList>
    </citation>
    <scope>NUCLEOTIDE SEQUENCE</scope>
    <source>
        <strain evidence="4">CBS 247.69</strain>
    </source>
</reference>
<dbReference type="PANTHER" id="PTHR10188">
    <property type="entry name" value="L-ASPARAGINASE"/>
    <property type="match status" value="1"/>
</dbReference>
<dbReference type="GO" id="GO:0051604">
    <property type="term" value="P:protein maturation"/>
    <property type="evidence" value="ECO:0007669"/>
    <property type="project" value="TreeGrafter"/>
</dbReference>
<evidence type="ECO:0000256" key="1">
    <source>
        <dbReference type="PIRSR" id="PIRSR600246-1"/>
    </source>
</evidence>
<dbReference type="EMBL" id="MU150229">
    <property type="protein sequence ID" value="KAF9469911.1"/>
    <property type="molecule type" value="Genomic_DNA"/>
</dbReference>
<dbReference type="SUPFAM" id="SSF56235">
    <property type="entry name" value="N-terminal nucleophile aminohydrolases (Ntn hydrolases)"/>
    <property type="match status" value="1"/>
</dbReference>
<sequence length="324" mass="34499">MVENAIASLEDDVNLNAGYGSNLTLNGMVECDAAIMEGISSDFGSVGAVSGIKNPIRLARSLLEYSRIPDTLGRIPPLLLVSEGALSFAALHAPHVQTVPPERLISWRAEAEWKKWKDQIEYSHPTDSPGGGSGPGEMQDTVGAVSWHPEKGMAAGVSSGGILLKYPGRVGEAAVFGAGCWVHQSTEAGMGIACSVSGVGEYITRAALARTIGENFASHMSEGIDFSPHDILHKVIMDNFWQPSVRRGILQLDVGVLLLASELDKDGNVKARLWCAFTTPSMAIAYASSKNPKPKAVILRRPTGIPVPIRNNNSSQIFITAISL</sequence>
<dbReference type="GO" id="GO:0004298">
    <property type="term" value="F:threonine-type endopeptidase activity"/>
    <property type="evidence" value="ECO:0007669"/>
    <property type="project" value="InterPro"/>
</dbReference>
<dbReference type="InterPro" id="IPR000246">
    <property type="entry name" value="Peptidase_T2"/>
</dbReference>
<comment type="caution">
    <text evidence="4">The sequence shown here is derived from an EMBL/GenBank/DDBJ whole genome shotgun (WGS) entry which is preliminary data.</text>
</comment>
<dbReference type="Pfam" id="PF01112">
    <property type="entry name" value="Asparaginase_2"/>
    <property type="match status" value="1"/>
</dbReference>
<feature type="region of interest" description="Disordered" evidence="3">
    <location>
        <begin position="121"/>
        <end position="141"/>
    </location>
</feature>
<protein>
    <submittedName>
        <fullName evidence="4">Nucleophile aminohydrolase</fullName>
    </submittedName>
</protein>
<dbReference type="Proteomes" id="UP000807353">
    <property type="component" value="Unassembled WGS sequence"/>
</dbReference>
<keyword evidence="5" id="KW-1185">Reference proteome</keyword>
<evidence type="ECO:0000313" key="4">
    <source>
        <dbReference type="EMBL" id="KAF9469911.1"/>
    </source>
</evidence>
<evidence type="ECO:0000256" key="3">
    <source>
        <dbReference type="SAM" id="MobiDB-lite"/>
    </source>
</evidence>
<dbReference type="AlphaFoldDB" id="A0A9P6CKF1"/>
<dbReference type="GO" id="GO:0005737">
    <property type="term" value="C:cytoplasm"/>
    <property type="evidence" value="ECO:0007669"/>
    <property type="project" value="TreeGrafter"/>
</dbReference>
<dbReference type="Gene3D" id="3.60.20.30">
    <property type="entry name" value="(Glycosyl)asparaginase"/>
    <property type="match status" value="1"/>
</dbReference>
<name>A0A9P6CKF1_9AGAR</name>
<dbReference type="InterPro" id="IPR037464">
    <property type="entry name" value="Taspase1"/>
</dbReference>
<feature type="active site" description="Nucleophile" evidence="1">
    <location>
        <position position="141"/>
    </location>
</feature>
<feature type="site" description="Cleavage; by autolysis" evidence="2">
    <location>
        <begin position="140"/>
        <end position="141"/>
    </location>
</feature>
<gene>
    <name evidence="4" type="ORF">BDZ94DRAFT_1243532</name>
</gene>
<proteinExistence type="predicted"/>
<dbReference type="InterPro" id="IPR029055">
    <property type="entry name" value="Ntn_hydrolases_N"/>
</dbReference>
<accession>A0A9P6CKF1</accession>
<dbReference type="CDD" id="cd04514">
    <property type="entry name" value="Taspase1_like"/>
    <property type="match status" value="1"/>
</dbReference>
<organism evidence="4 5">
    <name type="scientific">Collybia nuda</name>
    <dbReference type="NCBI Taxonomy" id="64659"/>
    <lineage>
        <taxon>Eukaryota</taxon>
        <taxon>Fungi</taxon>
        <taxon>Dikarya</taxon>
        <taxon>Basidiomycota</taxon>
        <taxon>Agaricomycotina</taxon>
        <taxon>Agaricomycetes</taxon>
        <taxon>Agaricomycetidae</taxon>
        <taxon>Agaricales</taxon>
        <taxon>Tricholomatineae</taxon>
        <taxon>Clitocybaceae</taxon>
        <taxon>Collybia</taxon>
    </lineage>
</organism>